<keyword evidence="4" id="KW-1185">Reference proteome</keyword>
<evidence type="ECO:0000313" key="4">
    <source>
        <dbReference type="Proteomes" id="UP001283361"/>
    </source>
</evidence>
<feature type="region of interest" description="Disordered" evidence="1">
    <location>
        <begin position="69"/>
        <end position="91"/>
    </location>
</feature>
<organism evidence="3 4">
    <name type="scientific">Elysia crispata</name>
    <name type="common">lettuce slug</name>
    <dbReference type="NCBI Taxonomy" id="231223"/>
    <lineage>
        <taxon>Eukaryota</taxon>
        <taxon>Metazoa</taxon>
        <taxon>Spiralia</taxon>
        <taxon>Lophotrochozoa</taxon>
        <taxon>Mollusca</taxon>
        <taxon>Gastropoda</taxon>
        <taxon>Heterobranchia</taxon>
        <taxon>Euthyneura</taxon>
        <taxon>Panpulmonata</taxon>
        <taxon>Sacoglossa</taxon>
        <taxon>Placobranchoidea</taxon>
        <taxon>Plakobranchidae</taxon>
        <taxon>Elysia</taxon>
    </lineage>
</organism>
<accession>A0AAE0XDQ3</accession>
<name>A0AAE0XDQ3_9GAST</name>
<sequence length="1882" mass="216987">MIVFNVRSASPVSFPSRYGNLFIVVRGFTIVLELINATVNIIIYYNMSSVYRKALLQLLRRCKPHARVAHGSTATSRARDAVSRRPSTRHTKLSCYKRGDHQLDTLNSLATSAETMIYTHARRPSTRHTKLSCYKRGDHQLDTLNSLVTARRQQTRHTCGDHELDILNSLVTSADTMNILSFWRRSRHTRFSQVPLVRPRQERITTHSFLPGAFGQTPTGEDHDILVSPRCLWSDPDRRRSRHTRFSQVPLVRPRQEKITTHSFLPCAFGQTPTGEDHDTLVSPRCLWSDPDRRRSRHTRFSQVPLVRPRQEKITTHSFLPGAFGQTPTGEDHDTLVSPRCLWSDPDRRRSRHTRFSQVPLVRPRQEKITTQSFLPGAFGQTPTGEDHDTIVSPRCLWSDPDRRRSRHIRFSQVPLVRPRQEKITTHSFLPCAFGQTPTGEDHDTLVSPRCLWSDPDRRRSRHTRFSQVPLVRPRQEKITTHSFLPGAFGQTPTGEDHDTLVSPRCLWSDPDRTRSRHTRFSQVPLVRPRQEKITTHSFLPGAFGQTPTGEDHDTLVSPRCLWSDPDRRRSRHTRFSQVPLVRPRQEKITTHSFLPGAFGQTPTGEDHDTLVSPRCLWSDPDRRRSRHTRFSQVPLVRPRQEKITTHSFLPGAFGQTPTGEDHDTLVSPRCLWSDPDRRRSRHTRFSQVPLVRPRQEKITTHSFLPGAFGQTPTGEDHDTLVSPRCLWSDPDRRRSRHTRFSQVPLVRPRQEKITTHSFLPGAFGQTPTGEDHDTLVSPRCLWSDPDRRRSRHTRFSQVPLVRPRQEKITTHSFLPGAFGQTPTGEDHDTLVSPRCLWSDPDRRRSRHTRFSQVPLVRPRQEKITTHSFLPGAFGQTPTGEDHDTLVSPRCLWSDPDRRRSRHTRFSQVPLVRPRQEKITTHSFLPGAFGQTPTGEDHDTLVSPRCLWSDPDRRRSRHTRFSQVPLVRPRQEKITTHSFLPGAFGQTPTGEDHDTLVSPRCLWSDPDRRRSRHTRFSQVPLVRPRQEKITTHSFLPGAFGQTPTGEDHDTLVSPRCLWSDPDRRRSRHTRFSQVPLVRPRQEKITTHSFLPGAFGQTPTGEDHDTLVSPRCLWSDPDRRRSRHTRFSQVPLVRPRQEKITTHSFLPGAFGQTPTGEDHDTLVSPRCLWSDPDRRRSRHTRFSQVPLVRPRQEKITTHSFLPGAFGQTPTGEDHDTLVSPRCLWSDPDRRRSRHTRFSQVPLVRPRQEKITTHSFLPGAFGQTPTGEDHDTLVSPRCLWSDPDRRRSRHTRFSQVPLVRPRQEKITTHSFLPGAFGQTPTGEDHDTLVSPRCLWSDPDRRRSRHTRFSQVPLVRPRQDKITTHSFLPGAFGQTPTGEDHDTLVSPRCLWSDPDRRRSRHTRFSQVPLVRPRQEKITTHSFLPGAFGQTPTGEDHDTLVSPRCLWSDPDRRRSRHTRFSHVPLVRPRQEKITTHSFLPGAFGQTPTGEDHDTLVSPRCLWSDPDRRRSRHTRFSQVPLVRPRQEKITTHSFLPGAFGQTPTGEDHDTLVSPRCLWSDPDRRRSRHTRFSQVPLVRPRQEKITTHSFLPGAFGQTPTGEDHDTLVSPRCLWSDPDRRRSRHTRFSQVPLVRPRQDKITTHSFLPGAFGQTPTGEDHDTLVSPMCLWSDPDRRRSRHTRFSQVPLVRPRQEKITTHSFLPGAFGQTPTGEDHDTLFSPRCLWSDPDRRRSRHTRFSQVPLVGPRQEKITTHSFLPGAFGRTPTGEDHDTLVSPRCLWSDADRRRSRHARFSQVPLVRPRQEKITTHSFLPCAFGQTLTGEDHDTLVSPRCLWSDPDRRRSRHTSFSHVPLVRPQQEKITTHLFLPGAFGQTPTGQDHDTLVSPKHQ</sequence>
<gene>
    <name evidence="3" type="ORF">RRG08_049346</name>
</gene>
<keyword evidence="2" id="KW-0812">Transmembrane</keyword>
<evidence type="ECO:0000256" key="1">
    <source>
        <dbReference type="SAM" id="MobiDB-lite"/>
    </source>
</evidence>
<dbReference type="SUPFAM" id="SSF81321">
    <property type="entry name" value="Family A G protein-coupled receptor-like"/>
    <property type="match status" value="1"/>
</dbReference>
<evidence type="ECO:0000313" key="3">
    <source>
        <dbReference type="EMBL" id="KAK3691042.1"/>
    </source>
</evidence>
<feature type="region of interest" description="Disordered" evidence="1">
    <location>
        <begin position="1863"/>
        <end position="1882"/>
    </location>
</feature>
<comment type="caution">
    <text evidence="3">The sequence shown here is derived from an EMBL/GenBank/DDBJ whole genome shotgun (WGS) entry which is preliminary data.</text>
</comment>
<keyword evidence="2" id="KW-0472">Membrane</keyword>
<feature type="transmembrane region" description="Helical" evidence="2">
    <location>
        <begin position="21"/>
        <end position="45"/>
    </location>
</feature>
<proteinExistence type="predicted"/>
<evidence type="ECO:0000256" key="2">
    <source>
        <dbReference type="SAM" id="Phobius"/>
    </source>
</evidence>
<keyword evidence="2" id="KW-1133">Transmembrane helix</keyword>
<reference evidence="3" key="1">
    <citation type="journal article" date="2023" name="G3 (Bethesda)">
        <title>A reference genome for the long-term kleptoplast-retaining sea slug Elysia crispata morphotype clarki.</title>
        <authorList>
            <person name="Eastman K.E."/>
            <person name="Pendleton A.L."/>
            <person name="Shaikh M.A."/>
            <person name="Suttiyut T."/>
            <person name="Ogas R."/>
            <person name="Tomko P."/>
            <person name="Gavelis G."/>
            <person name="Widhalm J.R."/>
            <person name="Wisecaver J.H."/>
        </authorList>
    </citation>
    <scope>NUCLEOTIDE SEQUENCE</scope>
    <source>
        <strain evidence="3">ECLA1</strain>
    </source>
</reference>
<dbReference type="Proteomes" id="UP001283361">
    <property type="component" value="Unassembled WGS sequence"/>
</dbReference>
<protein>
    <submittedName>
        <fullName evidence="3">Uncharacterized protein</fullName>
    </submittedName>
</protein>
<dbReference type="Gene3D" id="1.20.1070.10">
    <property type="entry name" value="Rhodopsin 7-helix transmembrane proteins"/>
    <property type="match status" value="1"/>
</dbReference>
<dbReference type="EMBL" id="JAWDGP010008105">
    <property type="protein sequence ID" value="KAK3691042.1"/>
    <property type="molecule type" value="Genomic_DNA"/>
</dbReference>